<reference evidence="2" key="1">
    <citation type="submission" date="2016-05" db="EMBL/GenBank/DDBJ databases">
        <authorList>
            <person name="Li Y."/>
        </authorList>
    </citation>
    <scope>NUCLEOTIDE SEQUENCE [LARGE SCALE GENOMIC DNA]</scope>
    <source>
        <strain evidence="2">YIC4027</strain>
    </source>
</reference>
<evidence type="ECO:0000313" key="1">
    <source>
        <dbReference type="EMBL" id="ODR89009.1"/>
    </source>
</evidence>
<gene>
    <name evidence="1" type="ORF">A8M32_21285</name>
</gene>
<dbReference type="RefSeq" id="WP_069460409.1">
    <property type="nucleotide sequence ID" value="NZ_LYBW01000062.1"/>
</dbReference>
<evidence type="ECO:0000313" key="2">
    <source>
        <dbReference type="Proteomes" id="UP000094342"/>
    </source>
</evidence>
<proteinExistence type="predicted"/>
<name>A0A1E3V652_9HYPH</name>
<sequence length="65" mass="7140">MEAAVEAAPVRGQTRVIGQPDRFGWLALLTQMIDWTAGCIDVTVGEMNEIGDMVPDNPVMRSIHE</sequence>
<dbReference type="Proteomes" id="UP000094342">
    <property type="component" value="Unassembled WGS sequence"/>
</dbReference>
<dbReference type="OrthoDB" id="9809748at2"/>
<comment type="caution">
    <text evidence="1">The sequence shown here is derived from an EMBL/GenBank/DDBJ whole genome shotgun (WGS) entry which is preliminary data.</text>
</comment>
<protein>
    <submittedName>
        <fullName evidence="1">Uncharacterized protein</fullName>
    </submittedName>
</protein>
<dbReference type="EMBL" id="LYBW01000062">
    <property type="protein sequence ID" value="ODR89009.1"/>
    <property type="molecule type" value="Genomic_DNA"/>
</dbReference>
<accession>A0A1E3V652</accession>
<dbReference type="STRING" id="1752398.A8M32_21285"/>
<dbReference type="AlphaFoldDB" id="A0A1E3V652"/>
<keyword evidence="2" id="KW-1185">Reference proteome</keyword>
<organism evidence="1 2">
    <name type="scientific">Sinorhizobium alkalisoli</name>
    <dbReference type="NCBI Taxonomy" id="1752398"/>
    <lineage>
        <taxon>Bacteria</taxon>
        <taxon>Pseudomonadati</taxon>
        <taxon>Pseudomonadota</taxon>
        <taxon>Alphaproteobacteria</taxon>
        <taxon>Hyphomicrobiales</taxon>
        <taxon>Rhizobiaceae</taxon>
        <taxon>Sinorhizobium/Ensifer group</taxon>
        <taxon>Sinorhizobium</taxon>
    </lineage>
</organism>